<dbReference type="AlphaFoldDB" id="A0A850TBM5"/>
<evidence type="ECO:0000313" key="1">
    <source>
        <dbReference type="EMBL" id="NWH05637.1"/>
    </source>
</evidence>
<keyword evidence="2" id="KW-1185">Reference proteome</keyword>
<dbReference type="EMBL" id="JACADJ010000041">
    <property type="protein sequence ID" value="NWH05637.1"/>
    <property type="molecule type" value="Genomic_DNA"/>
</dbReference>
<sequence>MSSKLLAIDIQKTKVCSVLLSHSLKGMHTLESMVLPIEVDADSDYFSGLGRTLAQISETIQTNYDKCIVGVPADCFLFRTLELPFKSRKKIEQIIDFELENFLPLAGGDFKTEFRLLPAQTLPGTGVDNGRVSAASIDHKMLERFNAVFETGNISPDIFTVGSGYASAVALAKLTAQEDAFAYLHVEQGLIAFYALGNGEIFFARACGIDSDEGQDGMLGFISVTCLAVNEMLDDGQGIRKLSFSDIENGYGDMTKAIEERTGIPVELFDPAGADADARMSRFFDSGEKKAVQDAAAMAMCDAGGFEIYNFHRKLSEIVIFFQDYRSSLIFTCSLLVCALIVWGTAPFMKMNAAQGEIADLDSRLRQEFQSVFPDVDNIVDPVRQMQVKLDEARKKGAVAIMDDHALNIDLLNEISQALPASLDILFTRFVRTESSLMVTGSADQFNAVDRMKNYFQKIVIFKEVEINSASMDKIENRVKFSMKIIL</sequence>
<dbReference type="Gene3D" id="3.30.420.380">
    <property type="match status" value="1"/>
</dbReference>
<dbReference type="SUPFAM" id="SSF53067">
    <property type="entry name" value="Actin-like ATPase domain"/>
    <property type="match status" value="1"/>
</dbReference>
<dbReference type="RefSeq" id="WP_178367095.1">
    <property type="nucleotide sequence ID" value="NZ_JACADJ010000041.1"/>
</dbReference>
<organism evidence="1 2">
    <name type="scientific">Desulfobacter latus</name>
    <dbReference type="NCBI Taxonomy" id="2292"/>
    <lineage>
        <taxon>Bacteria</taxon>
        <taxon>Pseudomonadati</taxon>
        <taxon>Thermodesulfobacteriota</taxon>
        <taxon>Desulfobacteria</taxon>
        <taxon>Desulfobacterales</taxon>
        <taxon>Desulfobacteraceae</taxon>
        <taxon>Desulfobacter</taxon>
    </lineage>
</organism>
<protein>
    <recommendedName>
        <fullName evidence="3">GspL periplasmic domain-containing protein</fullName>
    </recommendedName>
</protein>
<name>A0A850TBM5_9BACT</name>
<gene>
    <name evidence="1" type="ORF">HXW94_11680</name>
</gene>
<evidence type="ECO:0000313" key="2">
    <source>
        <dbReference type="Proteomes" id="UP000553343"/>
    </source>
</evidence>
<proteinExistence type="predicted"/>
<comment type="caution">
    <text evidence="1">The sequence shown here is derived from an EMBL/GenBank/DDBJ whole genome shotgun (WGS) entry which is preliminary data.</text>
</comment>
<dbReference type="Proteomes" id="UP000553343">
    <property type="component" value="Unassembled WGS sequence"/>
</dbReference>
<dbReference type="InterPro" id="IPR043129">
    <property type="entry name" value="ATPase_NBD"/>
</dbReference>
<accession>A0A850TBM5</accession>
<reference evidence="1 2" key="1">
    <citation type="submission" date="2020-06" db="EMBL/GenBank/DDBJ databases">
        <title>High-quality draft genome of sulfate reducer Desulfobacter latus type strain AcrS2 isolated from marine sediment.</title>
        <authorList>
            <person name="Hoppe M."/>
            <person name="Larsen C.K."/>
            <person name="Marshall I.P.G."/>
            <person name="Schramm A."/>
            <person name="Marietou A.G."/>
        </authorList>
    </citation>
    <scope>NUCLEOTIDE SEQUENCE [LARGE SCALE GENOMIC DNA]</scope>
    <source>
        <strain evidence="1 2">AcRS2</strain>
    </source>
</reference>
<evidence type="ECO:0008006" key="3">
    <source>
        <dbReference type="Google" id="ProtNLM"/>
    </source>
</evidence>